<feature type="binding site" evidence="7">
    <location>
        <position position="235"/>
    </location>
    <ligand>
        <name>substrate</name>
    </ligand>
</feature>
<dbReference type="InterPro" id="IPR029063">
    <property type="entry name" value="SAM-dependent_MTases_sf"/>
</dbReference>
<comment type="similarity">
    <text evidence="7">Belongs to the class I-like SAM-binding methyltransferase superfamily. TrmB family.</text>
</comment>
<reference evidence="8 9" key="1">
    <citation type="submission" date="2023-06" db="EMBL/GenBank/DDBJ databases">
        <title>Roseiconus lacunae JC819 isolated from Gulf of Mannar region, Tamil Nadu.</title>
        <authorList>
            <person name="Pk S."/>
            <person name="Ch S."/>
            <person name="Ch V.R."/>
        </authorList>
    </citation>
    <scope>NUCLEOTIDE SEQUENCE [LARGE SCALE GENOMIC DNA]</scope>
    <source>
        <strain evidence="8 9">JC819</strain>
    </source>
</reference>
<protein>
    <recommendedName>
        <fullName evidence="7">tRNA (guanine-N(7)-)-methyltransferase</fullName>
        <ecNumber evidence="7">2.1.1.33</ecNumber>
    </recommendedName>
    <alternativeName>
        <fullName evidence="7">tRNA (guanine(46)-N(7))-methyltransferase</fullName>
    </alternativeName>
    <alternativeName>
        <fullName evidence="7">tRNA(m7G46)-methyltransferase</fullName>
    </alternativeName>
</protein>
<keyword evidence="5 7" id="KW-0949">S-adenosyl-L-methionine</keyword>
<feature type="binding site" evidence="7">
    <location>
        <position position="208"/>
    </location>
    <ligand>
        <name>S-adenosyl-L-methionine</name>
        <dbReference type="ChEBI" id="CHEBI:59789"/>
    </ligand>
</feature>
<dbReference type="HAMAP" id="MF_01057">
    <property type="entry name" value="tRNA_methyltr_TrmB"/>
    <property type="match status" value="1"/>
</dbReference>
<feature type="binding site" evidence="7">
    <location>
        <position position="156"/>
    </location>
    <ligand>
        <name>S-adenosyl-L-methionine</name>
        <dbReference type="ChEBI" id="CHEBI:59789"/>
    </ligand>
</feature>
<evidence type="ECO:0000313" key="8">
    <source>
        <dbReference type="EMBL" id="MDM4014528.1"/>
    </source>
</evidence>
<feature type="binding site" evidence="7">
    <location>
        <begin position="305"/>
        <end position="308"/>
    </location>
    <ligand>
        <name>substrate</name>
    </ligand>
</feature>
<dbReference type="Proteomes" id="UP001239462">
    <property type="component" value="Unassembled WGS sequence"/>
</dbReference>
<dbReference type="SUPFAM" id="SSF53335">
    <property type="entry name" value="S-adenosyl-L-methionine-dependent methyltransferases"/>
    <property type="match status" value="1"/>
</dbReference>
<dbReference type="PANTHER" id="PTHR23417">
    <property type="entry name" value="3-DEOXY-D-MANNO-OCTULOSONIC-ACID TRANSFERASE/TRNA GUANINE-N 7 - -METHYLTRANSFERASE"/>
    <property type="match status" value="1"/>
</dbReference>
<dbReference type="PROSITE" id="PS51625">
    <property type="entry name" value="SAM_MT_TRMB"/>
    <property type="match status" value="1"/>
</dbReference>
<evidence type="ECO:0000256" key="6">
    <source>
        <dbReference type="ARBA" id="ARBA00022694"/>
    </source>
</evidence>
<keyword evidence="6 7" id="KW-0819">tRNA processing</keyword>
<comment type="caution">
    <text evidence="8">The sequence shown here is derived from an EMBL/GenBank/DDBJ whole genome shotgun (WGS) entry which is preliminary data.</text>
</comment>
<comment type="pathway">
    <text evidence="7">tRNA modification; N(7)-methylguanine-tRNA biosynthesis.</text>
</comment>
<comment type="catalytic activity">
    <reaction evidence="1 7">
        <text>guanosine(46) in tRNA + S-adenosyl-L-methionine = N(7)-methylguanosine(46) in tRNA + S-adenosyl-L-homocysteine</text>
        <dbReference type="Rhea" id="RHEA:42708"/>
        <dbReference type="Rhea" id="RHEA-COMP:10188"/>
        <dbReference type="Rhea" id="RHEA-COMP:10189"/>
        <dbReference type="ChEBI" id="CHEBI:57856"/>
        <dbReference type="ChEBI" id="CHEBI:59789"/>
        <dbReference type="ChEBI" id="CHEBI:74269"/>
        <dbReference type="ChEBI" id="CHEBI:74480"/>
        <dbReference type="EC" id="2.1.1.33"/>
    </reaction>
</comment>
<dbReference type="Pfam" id="PF02390">
    <property type="entry name" value="Methyltransf_4"/>
    <property type="match status" value="1"/>
</dbReference>
<dbReference type="EC" id="2.1.1.33" evidence="7"/>
<feature type="binding site" evidence="7">
    <location>
        <position position="181"/>
    </location>
    <ligand>
        <name>S-adenosyl-L-methionine</name>
        <dbReference type="ChEBI" id="CHEBI:59789"/>
    </ligand>
</feature>
<proteinExistence type="inferred from homology"/>
<dbReference type="CDD" id="cd02440">
    <property type="entry name" value="AdoMet_MTases"/>
    <property type="match status" value="1"/>
</dbReference>
<dbReference type="GO" id="GO:0008176">
    <property type="term" value="F:tRNA (guanine(46)-N7)-methyltransferase activity"/>
    <property type="evidence" value="ECO:0007669"/>
    <property type="project" value="UniProtKB-EC"/>
</dbReference>
<dbReference type="Gene3D" id="3.40.50.150">
    <property type="entry name" value="Vaccinia Virus protein VP39"/>
    <property type="match status" value="1"/>
</dbReference>
<dbReference type="InterPro" id="IPR003358">
    <property type="entry name" value="tRNA_(Gua-N-7)_MeTrfase_Trmb"/>
</dbReference>
<feature type="binding site" evidence="7">
    <location>
        <position position="267"/>
    </location>
    <ligand>
        <name>substrate</name>
    </ligand>
</feature>
<evidence type="ECO:0000256" key="5">
    <source>
        <dbReference type="ARBA" id="ARBA00022691"/>
    </source>
</evidence>
<dbReference type="EMBL" id="JASZZN010000002">
    <property type="protein sequence ID" value="MDM4014528.1"/>
    <property type="molecule type" value="Genomic_DNA"/>
</dbReference>
<dbReference type="RefSeq" id="WP_289162241.1">
    <property type="nucleotide sequence ID" value="NZ_JASZZN010000002.1"/>
</dbReference>
<organism evidence="8 9">
    <name type="scientific">Roseiconus lacunae</name>
    <dbReference type="NCBI Taxonomy" id="2605694"/>
    <lineage>
        <taxon>Bacteria</taxon>
        <taxon>Pseudomonadati</taxon>
        <taxon>Planctomycetota</taxon>
        <taxon>Planctomycetia</taxon>
        <taxon>Pirellulales</taxon>
        <taxon>Pirellulaceae</taxon>
        <taxon>Roseiconus</taxon>
    </lineage>
</organism>
<dbReference type="InterPro" id="IPR055361">
    <property type="entry name" value="tRNA_methyltr_TrmB_bact"/>
</dbReference>
<sequence length="327" mass="37235">MKAGKVSINGHGQFGKEGMGEVDLPTWQTGAGSVMMPFGPSRIRCQVNQRHCRRLRLGYDYPFDPSIRCFWSIIPVLVDHSRNSIWIKALNTARSRFLMPRSPLRSPKPSIDLSQHLMLMREQSPHHPAAEETVAEVPAELSSPVLFENDWPLELEIGSGKGLFLATASQATPGHNFVGIEIVHKYAKHTAARLSKADCENAKIISGDAGPILRDRIAPGSLEAVHVYFPDPWWKKRHRKRRVVNETSVKHFLTALRPGGRFHFWTDVLDYFESTVEMIAAVAPEFGVPIPEQKKQSTHDLDYRTHFERRSRQNQIPVYRVRYEKRG</sequence>
<dbReference type="NCBIfam" id="TIGR00091">
    <property type="entry name" value="tRNA (guanosine(46)-N7)-methyltransferase TrmB"/>
    <property type="match status" value="1"/>
</dbReference>
<evidence type="ECO:0000256" key="2">
    <source>
        <dbReference type="ARBA" id="ARBA00003015"/>
    </source>
</evidence>
<comment type="caution">
    <text evidence="7">Lacks conserved residue(s) required for the propagation of feature annotation.</text>
</comment>
<dbReference type="PANTHER" id="PTHR23417:SF14">
    <property type="entry name" value="PENTACOTRIPEPTIDE-REPEAT REGION OF PRORP DOMAIN-CONTAINING PROTEIN"/>
    <property type="match status" value="1"/>
</dbReference>
<evidence type="ECO:0000256" key="4">
    <source>
        <dbReference type="ARBA" id="ARBA00022679"/>
    </source>
</evidence>
<comment type="function">
    <text evidence="2 7">Catalyzes the formation of N(7)-methylguanine at position 46 (m7G46) in tRNA.</text>
</comment>
<feature type="binding site" evidence="7">
    <location>
        <position position="231"/>
    </location>
    <ligand>
        <name>S-adenosyl-L-methionine</name>
        <dbReference type="ChEBI" id="CHEBI:59789"/>
    </ligand>
</feature>
<gene>
    <name evidence="7 8" type="primary">trmB</name>
    <name evidence="8" type="ORF">QTN89_03730</name>
</gene>
<evidence type="ECO:0000256" key="3">
    <source>
        <dbReference type="ARBA" id="ARBA00022603"/>
    </source>
</evidence>
<keyword evidence="9" id="KW-1185">Reference proteome</keyword>
<evidence type="ECO:0000313" key="9">
    <source>
        <dbReference type="Proteomes" id="UP001239462"/>
    </source>
</evidence>
<evidence type="ECO:0000256" key="7">
    <source>
        <dbReference type="HAMAP-Rule" id="MF_01057"/>
    </source>
</evidence>
<keyword evidence="4 7" id="KW-0808">Transferase</keyword>
<accession>A0ABT7PDW3</accession>
<evidence type="ECO:0000256" key="1">
    <source>
        <dbReference type="ARBA" id="ARBA00000142"/>
    </source>
</evidence>
<name>A0ABT7PDW3_9BACT</name>
<keyword evidence="3 7" id="KW-0489">Methyltransferase</keyword>